<feature type="region of interest" description="Disordered" evidence="1">
    <location>
        <begin position="430"/>
        <end position="460"/>
    </location>
</feature>
<dbReference type="CDD" id="cd00143">
    <property type="entry name" value="PP2Cc"/>
    <property type="match status" value="1"/>
</dbReference>
<dbReference type="GO" id="GO:0004722">
    <property type="term" value="F:protein serine/threonine phosphatase activity"/>
    <property type="evidence" value="ECO:0007669"/>
    <property type="project" value="InterPro"/>
</dbReference>
<evidence type="ECO:0000313" key="3">
    <source>
        <dbReference type="EMBL" id="PRW45521.1"/>
    </source>
</evidence>
<feature type="compositionally biased region" description="Basic and acidic residues" evidence="1">
    <location>
        <begin position="432"/>
        <end position="445"/>
    </location>
</feature>
<dbReference type="Proteomes" id="UP000239899">
    <property type="component" value="Unassembled WGS sequence"/>
</dbReference>
<keyword evidence="4" id="KW-1185">Reference proteome</keyword>
<feature type="compositionally biased region" description="Low complexity" evidence="1">
    <location>
        <begin position="16"/>
        <end position="25"/>
    </location>
</feature>
<evidence type="ECO:0000313" key="4">
    <source>
        <dbReference type="Proteomes" id="UP000239899"/>
    </source>
</evidence>
<dbReference type="SUPFAM" id="SSF81606">
    <property type="entry name" value="PP2C-like"/>
    <property type="match status" value="1"/>
</dbReference>
<sequence>MPVALTGLQCRARLDSSLARRSPSSVLDALLQEPALPPTPRTPRSPHVTCSASSAPPPASPRLPRRRWPGTPHAAAGAFAAEAPPTPRSPLAASAAPASSEAEQQAKPVYDCFDVATQSLAVNLTLDEYKQTLVAASLAQQLADAPAPAPGASPPGPAAAATLTHLTLTSADLETMGLCSHCRYPCYLSGMPACEASHYLQMWDSDAPMKPRGFDAATSMRLHGVADIAAVSTGGRANGRWKPDNQDSFLLQPTASKHGTSSSSSDEDAAAGGAGEPAAAAIGVFDGHGRLGGQASAIVRQAMAERLAALSSEQAAEAAERGLAGAASLLDSCFSAADAALADSGKDFSKSGCTAVLALLDRDSVSVAWAGDSRAVLGVCDTTGSLLGSAAGSLSVDGDCPSPGTSSSPTASSSGSYDAVLSGPMCAAVPLTEDHKPDKPGEKQRITAAGGRVTRLATDRYGNPAGPFRVFVPNAWSPGLALSRAFGDTLASTVGVTSKPEVTVLPLPSPPAAPPAPTGISNAPAGAASFCSSGDGPAGPPSRERHVLIVASDGLWEWVSNAQAVGIASSAATAEDAAHALVEAAHKQWAVRYRGRNCDDVTVVVAFLDR</sequence>
<evidence type="ECO:0000256" key="1">
    <source>
        <dbReference type="SAM" id="MobiDB-lite"/>
    </source>
</evidence>
<dbReference type="AlphaFoldDB" id="A0A2P6TMG4"/>
<dbReference type="PANTHER" id="PTHR47992">
    <property type="entry name" value="PROTEIN PHOSPHATASE"/>
    <property type="match status" value="1"/>
</dbReference>
<dbReference type="STRING" id="3076.A0A2P6TMG4"/>
<feature type="domain" description="PPM-type phosphatase" evidence="2">
    <location>
        <begin position="227"/>
        <end position="608"/>
    </location>
</feature>
<organism evidence="3 4">
    <name type="scientific">Chlorella sorokiniana</name>
    <name type="common">Freshwater green alga</name>
    <dbReference type="NCBI Taxonomy" id="3076"/>
    <lineage>
        <taxon>Eukaryota</taxon>
        <taxon>Viridiplantae</taxon>
        <taxon>Chlorophyta</taxon>
        <taxon>core chlorophytes</taxon>
        <taxon>Trebouxiophyceae</taxon>
        <taxon>Chlorellales</taxon>
        <taxon>Chlorellaceae</taxon>
        <taxon>Chlorella clade</taxon>
        <taxon>Chlorella</taxon>
    </lineage>
</organism>
<proteinExistence type="predicted"/>
<dbReference type="InterPro" id="IPR001932">
    <property type="entry name" value="PPM-type_phosphatase-like_dom"/>
</dbReference>
<protein>
    <submittedName>
        <fullName evidence="3">Phosphatase 2C</fullName>
    </submittedName>
</protein>
<gene>
    <name evidence="3" type="ORF">C2E21_6081</name>
</gene>
<dbReference type="InterPro" id="IPR036457">
    <property type="entry name" value="PPM-type-like_dom_sf"/>
</dbReference>
<comment type="caution">
    <text evidence="3">The sequence shown here is derived from an EMBL/GenBank/DDBJ whole genome shotgun (WGS) entry which is preliminary data.</text>
</comment>
<dbReference type="Pfam" id="PF00481">
    <property type="entry name" value="PP2C"/>
    <property type="match status" value="3"/>
</dbReference>
<dbReference type="OrthoDB" id="10264738at2759"/>
<dbReference type="PROSITE" id="PS51746">
    <property type="entry name" value="PPM_2"/>
    <property type="match status" value="1"/>
</dbReference>
<feature type="region of interest" description="Disordered" evidence="1">
    <location>
        <begin position="395"/>
        <end position="418"/>
    </location>
</feature>
<evidence type="ECO:0000259" key="2">
    <source>
        <dbReference type="PROSITE" id="PS51746"/>
    </source>
</evidence>
<feature type="compositionally biased region" description="Low complexity" evidence="1">
    <location>
        <begin position="253"/>
        <end position="264"/>
    </location>
</feature>
<dbReference type="EMBL" id="LHPG02000011">
    <property type="protein sequence ID" value="PRW45521.1"/>
    <property type="molecule type" value="Genomic_DNA"/>
</dbReference>
<name>A0A2P6TMG4_CHLSO</name>
<reference evidence="3 4" key="1">
    <citation type="journal article" date="2018" name="Plant J.">
        <title>Genome sequences of Chlorella sorokiniana UTEX 1602 and Micractinium conductrix SAG 241.80: implications to maltose excretion by a green alga.</title>
        <authorList>
            <person name="Arriola M.B."/>
            <person name="Velmurugan N."/>
            <person name="Zhang Y."/>
            <person name="Plunkett M.H."/>
            <person name="Hondzo H."/>
            <person name="Barney B.M."/>
        </authorList>
    </citation>
    <scope>NUCLEOTIDE SEQUENCE [LARGE SCALE GENOMIC DNA]</scope>
    <source>
        <strain evidence="4">UTEX 1602</strain>
    </source>
</reference>
<dbReference type="InterPro" id="IPR015655">
    <property type="entry name" value="PP2C"/>
</dbReference>
<dbReference type="Gene3D" id="3.60.40.10">
    <property type="entry name" value="PPM-type phosphatase domain"/>
    <property type="match status" value="1"/>
</dbReference>
<feature type="region of interest" description="Disordered" evidence="1">
    <location>
        <begin position="81"/>
        <end position="100"/>
    </location>
</feature>
<feature type="region of interest" description="Disordered" evidence="1">
    <location>
        <begin position="235"/>
        <end position="273"/>
    </location>
</feature>
<feature type="region of interest" description="Disordered" evidence="1">
    <location>
        <begin position="16"/>
        <end position="72"/>
    </location>
</feature>
<accession>A0A2P6TMG4</accession>
<feature type="compositionally biased region" description="Low complexity" evidence="1">
    <location>
        <begin position="395"/>
        <end position="416"/>
    </location>
</feature>
<dbReference type="SMART" id="SM00332">
    <property type="entry name" value="PP2Cc"/>
    <property type="match status" value="1"/>
</dbReference>